<comment type="caution">
    <text evidence="2">The sequence shown here is derived from an EMBL/GenBank/DDBJ whole genome shotgun (WGS) entry which is preliminary data.</text>
</comment>
<feature type="region of interest" description="Disordered" evidence="1">
    <location>
        <begin position="214"/>
        <end position="243"/>
    </location>
</feature>
<evidence type="ECO:0000256" key="1">
    <source>
        <dbReference type="SAM" id="MobiDB-lite"/>
    </source>
</evidence>
<dbReference type="Gene3D" id="3.30.900.20">
    <property type="match status" value="1"/>
</dbReference>
<sequence>VCAFFSFWFELTGSGILQICRLRRVQAASSICKMRDSLRSAIEWLCEAEPDAGAAGGCRGVQRENDPRLVMAVLLGTTITTPKATFVVHFPPVRRRPSSELTGGDQRALDAAEKKRVEAVARLRKQALREVVTIWGAAPPIWWAGTPTVLIFALEIPAPTRLHLLLRTPRKGNAPPEFYPKPRVKVGEFTTLGGAERAPSGRKRQRVETLFLGGLSPETERHNSSGRGRDRNEEMNKTSTEESIRLSHFDFTVIQNDPAAPGIKCSGAVFEAGGGGAGGGQGGGGRGPLYAPSA</sequence>
<feature type="compositionally biased region" description="Gly residues" evidence="1">
    <location>
        <begin position="274"/>
        <end position="287"/>
    </location>
</feature>
<evidence type="ECO:0000313" key="2">
    <source>
        <dbReference type="EMBL" id="KAG5461568.1"/>
    </source>
</evidence>
<proteinExistence type="predicted"/>
<evidence type="ECO:0000313" key="3">
    <source>
        <dbReference type="Proteomes" id="UP000673691"/>
    </source>
</evidence>
<dbReference type="Proteomes" id="UP000673691">
    <property type="component" value="Unassembled WGS sequence"/>
</dbReference>
<name>A0A8H7ZYZ1_9FUNG</name>
<feature type="compositionally biased region" description="Basic and acidic residues" evidence="1">
    <location>
        <begin position="218"/>
        <end position="243"/>
    </location>
</feature>
<dbReference type="AlphaFoldDB" id="A0A8H7ZYZ1"/>
<organism evidence="2 3">
    <name type="scientific">Olpidium bornovanus</name>
    <dbReference type="NCBI Taxonomy" id="278681"/>
    <lineage>
        <taxon>Eukaryota</taxon>
        <taxon>Fungi</taxon>
        <taxon>Fungi incertae sedis</taxon>
        <taxon>Olpidiomycota</taxon>
        <taxon>Olpidiomycotina</taxon>
        <taxon>Olpidiomycetes</taxon>
        <taxon>Olpidiales</taxon>
        <taxon>Olpidiaceae</taxon>
        <taxon>Olpidium</taxon>
    </lineage>
</organism>
<accession>A0A8H7ZYZ1</accession>
<protein>
    <submittedName>
        <fullName evidence="2">Uncharacterized protein</fullName>
    </submittedName>
</protein>
<feature type="non-terminal residue" evidence="2">
    <location>
        <position position="1"/>
    </location>
</feature>
<dbReference type="InterPro" id="IPR053729">
    <property type="entry name" value="MAD2L1BP_domain_sf"/>
</dbReference>
<gene>
    <name evidence="2" type="ORF">BJ554DRAFT_6216</name>
</gene>
<dbReference type="EMBL" id="JAEFCI010003445">
    <property type="protein sequence ID" value="KAG5461568.1"/>
    <property type="molecule type" value="Genomic_DNA"/>
</dbReference>
<feature type="region of interest" description="Disordered" evidence="1">
    <location>
        <begin position="274"/>
        <end position="294"/>
    </location>
</feature>
<reference evidence="2 3" key="1">
    <citation type="journal article" name="Sci. Rep.">
        <title>Genome-scale phylogenetic analyses confirm Olpidium as the closest living zoosporic fungus to the non-flagellated, terrestrial fungi.</title>
        <authorList>
            <person name="Chang Y."/>
            <person name="Rochon D."/>
            <person name="Sekimoto S."/>
            <person name="Wang Y."/>
            <person name="Chovatia M."/>
            <person name="Sandor L."/>
            <person name="Salamov A."/>
            <person name="Grigoriev I.V."/>
            <person name="Stajich J.E."/>
            <person name="Spatafora J.W."/>
        </authorList>
    </citation>
    <scope>NUCLEOTIDE SEQUENCE [LARGE SCALE GENOMIC DNA]</scope>
    <source>
        <strain evidence="2">S191</strain>
    </source>
</reference>
<keyword evidence="3" id="KW-1185">Reference proteome</keyword>